<evidence type="ECO:0000313" key="2">
    <source>
        <dbReference type="EMBL" id="GGA93786.1"/>
    </source>
</evidence>
<feature type="region of interest" description="Disordered" evidence="1">
    <location>
        <begin position="1"/>
        <end position="71"/>
    </location>
</feature>
<proteinExistence type="predicted"/>
<dbReference type="RefSeq" id="WP_055731908.1">
    <property type="nucleotide sequence ID" value="NZ_BMDY01000001.1"/>
</dbReference>
<evidence type="ECO:0000256" key="1">
    <source>
        <dbReference type="SAM" id="MobiDB-lite"/>
    </source>
</evidence>
<organism evidence="2 3">
    <name type="scientific">Agarivorans gilvus</name>
    <dbReference type="NCBI Taxonomy" id="680279"/>
    <lineage>
        <taxon>Bacteria</taxon>
        <taxon>Pseudomonadati</taxon>
        <taxon>Pseudomonadota</taxon>
        <taxon>Gammaproteobacteria</taxon>
        <taxon>Alteromonadales</taxon>
        <taxon>Alteromonadaceae</taxon>
        <taxon>Agarivorans</taxon>
    </lineage>
</organism>
<keyword evidence="3" id="KW-1185">Reference proteome</keyword>
<sequence>MSQDAILPIVPRPLAKPDGKTPPIKTTKVVKKGKVAEQNDVKVRPKHPSEQQNARKNKPDPDDPHDIDLFV</sequence>
<feature type="compositionally biased region" description="Basic and acidic residues" evidence="1">
    <location>
        <begin position="57"/>
        <end position="71"/>
    </location>
</feature>
<evidence type="ECO:0000313" key="3">
    <source>
        <dbReference type="Proteomes" id="UP000651977"/>
    </source>
</evidence>
<dbReference type="EMBL" id="BMDY01000001">
    <property type="protein sequence ID" value="GGA93786.1"/>
    <property type="molecule type" value="Genomic_DNA"/>
</dbReference>
<comment type="caution">
    <text evidence="2">The sequence shown here is derived from an EMBL/GenBank/DDBJ whole genome shotgun (WGS) entry which is preliminary data.</text>
</comment>
<accession>A0ABQ1HX51</accession>
<feature type="compositionally biased region" description="Basic and acidic residues" evidence="1">
    <location>
        <begin position="34"/>
        <end position="49"/>
    </location>
</feature>
<dbReference type="Proteomes" id="UP000651977">
    <property type="component" value="Unassembled WGS sequence"/>
</dbReference>
<reference evidence="3" key="1">
    <citation type="journal article" date="2019" name="Int. J. Syst. Evol. Microbiol.">
        <title>The Global Catalogue of Microorganisms (GCM) 10K type strain sequencing project: providing services to taxonomists for standard genome sequencing and annotation.</title>
        <authorList>
            <consortium name="The Broad Institute Genomics Platform"/>
            <consortium name="The Broad Institute Genome Sequencing Center for Infectious Disease"/>
            <person name="Wu L."/>
            <person name="Ma J."/>
        </authorList>
    </citation>
    <scope>NUCLEOTIDE SEQUENCE [LARGE SCALE GENOMIC DNA]</scope>
    <source>
        <strain evidence="3">CGMCC 1.10131</strain>
    </source>
</reference>
<gene>
    <name evidence="2" type="ORF">GCM10007414_03110</name>
</gene>
<name>A0ABQ1HX51_9ALTE</name>
<protein>
    <submittedName>
        <fullName evidence="2">Uncharacterized protein</fullName>
    </submittedName>
</protein>